<proteinExistence type="predicted"/>
<gene>
    <name evidence="2" type="ORF">FCC1311_102712</name>
</gene>
<name>A0A2R5GWA4_9STRA</name>
<feature type="compositionally biased region" description="Basic and acidic residues" evidence="1">
    <location>
        <begin position="232"/>
        <end position="244"/>
    </location>
</feature>
<feature type="region of interest" description="Disordered" evidence="1">
    <location>
        <begin position="1"/>
        <end position="27"/>
    </location>
</feature>
<dbReference type="Proteomes" id="UP000241890">
    <property type="component" value="Unassembled WGS sequence"/>
</dbReference>
<accession>A0A2R5GWA4</accession>
<comment type="caution">
    <text evidence="2">The sequence shown here is derived from an EMBL/GenBank/DDBJ whole genome shotgun (WGS) entry which is preliminary data.</text>
</comment>
<protein>
    <submittedName>
        <fullName evidence="2">Uncharacterized protein</fullName>
    </submittedName>
</protein>
<keyword evidence="3" id="KW-1185">Reference proteome</keyword>
<sequence>MTRGDDSSGQTALSGSAARKARLGSREALSEARELLARELDEVRERERATRSELEAEVDDLRVQVSQLTRRLQETLQGLAESQSEQAILAQDLSERQELVLELERAQEKLGQALQQEQDRSEELLSALEHARLDGEEALRTGQGHVRAAQDYRAAEARLRAKLEQFESEVKALKQKSRNAPEARDSDASTFHAEVSPGSALDATSHEHRQSRRHGRINNSLAPNSEAPRQQEAFERCDEVKDSDTTDPEASPNFEIDASLEPNLGRHGTQKSKSGPAEMQ</sequence>
<evidence type="ECO:0000256" key="1">
    <source>
        <dbReference type="SAM" id="MobiDB-lite"/>
    </source>
</evidence>
<evidence type="ECO:0000313" key="2">
    <source>
        <dbReference type="EMBL" id="GBG34048.1"/>
    </source>
</evidence>
<feature type="region of interest" description="Disordered" evidence="1">
    <location>
        <begin position="169"/>
        <end position="280"/>
    </location>
</feature>
<organism evidence="2 3">
    <name type="scientific">Hondaea fermentalgiana</name>
    <dbReference type="NCBI Taxonomy" id="2315210"/>
    <lineage>
        <taxon>Eukaryota</taxon>
        <taxon>Sar</taxon>
        <taxon>Stramenopiles</taxon>
        <taxon>Bigyra</taxon>
        <taxon>Labyrinthulomycetes</taxon>
        <taxon>Thraustochytrida</taxon>
        <taxon>Thraustochytriidae</taxon>
        <taxon>Hondaea</taxon>
    </lineage>
</organism>
<evidence type="ECO:0000313" key="3">
    <source>
        <dbReference type="Proteomes" id="UP000241890"/>
    </source>
</evidence>
<reference evidence="2 3" key="1">
    <citation type="submission" date="2017-12" db="EMBL/GenBank/DDBJ databases">
        <title>Sequencing, de novo assembly and annotation of complete genome of a new Thraustochytrid species, strain FCC1311.</title>
        <authorList>
            <person name="Sedici K."/>
            <person name="Godart F."/>
            <person name="Aiese Cigliano R."/>
            <person name="Sanseverino W."/>
            <person name="Barakat M."/>
            <person name="Ortet P."/>
            <person name="Marechal E."/>
            <person name="Cagnac O."/>
            <person name="Amato A."/>
        </authorList>
    </citation>
    <scope>NUCLEOTIDE SEQUENCE [LARGE SCALE GENOMIC DNA]</scope>
</reference>
<dbReference type="InParanoid" id="A0A2R5GWA4"/>
<dbReference type="EMBL" id="BEYU01000178">
    <property type="protein sequence ID" value="GBG34048.1"/>
    <property type="molecule type" value="Genomic_DNA"/>
</dbReference>
<dbReference type="AlphaFoldDB" id="A0A2R5GWA4"/>